<gene>
    <name evidence="9" type="ORF">B0T14DRAFT_554855</name>
</gene>
<evidence type="ECO:0000256" key="5">
    <source>
        <dbReference type="ARBA" id="ARBA00038359"/>
    </source>
</evidence>
<keyword evidence="3 7" id="KW-1133">Transmembrane helix</keyword>
<dbReference type="AlphaFoldDB" id="A0AA40BZZ3"/>
<feature type="transmembrane region" description="Helical" evidence="7">
    <location>
        <begin position="173"/>
        <end position="196"/>
    </location>
</feature>
<accession>A0AA40BZZ3</accession>
<keyword evidence="4 7" id="KW-0472">Membrane</keyword>
<feature type="transmembrane region" description="Helical" evidence="7">
    <location>
        <begin position="95"/>
        <end position="118"/>
    </location>
</feature>
<feature type="domain" description="Rhodopsin" evidence="8">
    <location>
        <begin position="36"/>
        <end position="272"/>
    </location>
</feature>
<evidence type="ECO:0000256" key="6">
    <source>
        <dbReference type="SAM" id="MobiDB-lite"/>
    </source>
</evidence>
<evidence type="ECO:0000256" key="3">
    <source>
        <dbReference type="ARBA" id="ARBA00022989"/>
    </source>
</evidence>
<feature type="transmembrane region" description="Helical" evidence="7">
    <location>
        <begin position="52"/>
        <end position="75"/>
    </location>
</feature>
<comment type="caution">
    <text evidence="9">The sequence shown here is derived from an EMBL/GenBank/DDBJ whole genome shotgun (WGS) entry which is preliminary data.</text>
</comment>
<proteinExistence type="inferred from homology"/>
<comment type="subcellular location">
    <subcellularLocation>
        <location evidence="1">Membrane</location>
        <topology evidence="1">Multi-pass membrane protein</topology>
    </subcellularLocation>
</comment>
<feature type="transmembrane region" description="Helical" evidence="7">
    <location>
        <begin position="130"/>
        <end position="153"/>
    </location>
</feature>
<keyword evidence="10" id="KW-1185">Reference proteome</keyword>
<dbReference type="Proteomes" id="UP001175000">
    <property type="component" value="Unassembled WGS sequence"/>
</dbReference>
<dbReference type="GO" id="GO:0016020">
    <property type="term" value="C:membrane"/>
    <property type="evidence" value="ECO:0007669"/>
    <property type="project" value="UniProtKB-SubCell"/>
</dbReference>
<feature type="transmembrane region" description="Helical" evidence="7">
    <location>
        <begin position="208"/>
        <end position="228"/>
    </location>
</feature>
<comment type="similarity">
    <text evidence="5">Belongs to the SAT4 family.</text>
</comment>
<evidence type="ECO:0000313" key="9">
    <source>
        <dbReference type="EMBL" id="KAK0619684.1"/>
    </source>
</evidence>
<sequence length="397" mass="42960">MAQMTPNPALNGQSRFGEIVIILSVFSVISTVAVAMRCYARLFMLRCFGRDDGVMVAAQVLALASAVAIGLEAQYGLGRHTWVVPQQNLIPYMKAFYASIVVYNIAVCLTKVSILLQYKRLFSNPIMQRITLWGLCFLVAWAVALAFLLTLICQPVAAFWDPSIGGKCLEASTIWYIMAGVNIASDFAILVLPMPVIKSLQLPKRQKIMLIAVFCLGFFPCAVSIYRVKTLRTAIDTQDPMYDNVDPATWSFLELTTGVLAACLPTLRPIFTAAMPGLFGASGHRNRTGHGQSTHRGGTAKPHISQNGSAYARGEQFKIKELDFDSQRGGSSSGEEDVEFGALKHVGRTDGKAGAYSVSVAAAEEGRRSGVFGGIKATTVVTQQVTRGVGGKGYARR</sequence>
<evidence type="ECO:0000259" key="8">
    <source>
        <dbReference type="Pfam" id="PF20684"/>
    </source>
</evidence>
<name>A0AA40BZZ3_9PEZI</name>
<protein>
    <recommendedName>
        <fullName evidence="8">Rhodopsin domain-containing protein</fullName>
    </recommendedName>
</protein>
<feature type="region of interest" description="Disordered" evidence="6">
    <location>
        <begin position="282"/>
        <end position="306"/>
    </location>
</feature>
<evidence type="ECO:0000256" key="1">
    <source>
        <dbReference type="ARBA" id="ARBA00004141"/>
    </source>
</evidence>
<dbReference type="PANTHER" id="PTHR33048">
    <property type="entry name" value="PTH11-LIKE INTEGRAL MEMBRANE PROTEIN (AFU_ORTHOLOGUE AFUA_5G11245)"/>
    <property type="match status" value="1"/>
</dbReference>
<dbReference type="Pfam" id="PF20684">
    <property type="entry name" value="Fung_rhodopsin"/>
    <property type="match status" value="1"/>
</dbReference>
<dbReference type="EMBL" id="JAULSU010000004">
    <property type="protein sequence ID" value="KAK0619684.1"/>
    <property type="molecule type" value="Genomic_DNA"/>
</dbReference>
<keyword evidence="2 7" id="KW-0812">Transmembrane</keyword>
<organism evidence="9 10">
    <name type="scientific">Immersiella caudata</name>
    <dbReference type="NCBI Taxonomy" id="314043"/>
    <lineage>
        <taxon>Eukaryota</taxon>
        <taxon>Fungi</taxon>
        <taxon>Dikarya</taxon>
        <taxon>Ascomycota</taxon>
        <taxon>Pezizomycotina</taxon>
        <taxon>Sordariomycetes</taxon>
        <taxon>Sordariomycetidae</taxon>
        <taxon>Sordariales</taxon>
        <taxon>Lasiosphaeriaceae</taxon>
        <taxon>Immersiella</taxon>
    </lineage>
</organism>
<dbReference type="PANTHER" id="PTHR33048:SF47">
    <property type="entry name" value="INTEGRAL MEMBRANE PROTEIN-RELATED"/>
    <property type="match status" value="1"/>
</dbReference>
<evidence type="ECO:0000313" key="10">
    <source>
        <dbReference type="Proteomes" id="UP001175000"/>
    </source>
</evidence>
<evidence type="ECO:0000256" key="7">
    <source>
        <dbReference type="SAM" id="Phobius"/>
    </source>
</evidence>
<feature type="transmembrane region" description="Helical" evidence="7">
    <location>
        <begin position="20"/>
        <end position="40"/>
    </location>
</feature>
<evidence type="ECO:0000256" key="2">
    <source>
        <dbReference type="ARBA" id="ARBA00022692"/>
    </source>
</evidence>
<dbReference type="InterPro" id="IPR049326">
    <property type="entry name" value="Rhodopsin_dom_fungi"/>
</dbReference>
<dbReference type="InterPro" id="IPR052337">
    <property type="entry name" value="SAT4-like"/>
</dbReference>
<reference evidence="9" key="1">
    <citation type="submission" date="2023-06" db="EMBL/GenBank/DDBJ databases">
        <title>Genome-scale phylogeny and comparative genomics of the fungal order Sordariales.</title>
        <authorList>
            <consortium name="Lawrence Berkeley National Laboratory"/>
            <person name="Hensen N."/>
            <person name="Bonometti L."/>
            <person name="Westerberg I."/>
            <person name="Brannstrom I.O."/>
            <person name="Guillou S."/>
            <person name="Cros-Aarteil S."/>
            <person name="Calhoun S."/>
            <person name="Haridas S."/>
            <person name="Kuo A."/>
            <person name="Mondo S."/>
            <person name="Pangilinan J."/>
            <person name="Riley R."/>
            <person name="Labutti K."/>
            <person name="Andreopoulos B."/>
            <person name="Lipzen A."/>
            <person name="Chen C."/>
            <person name="Yanf M."/>
            <person name="Daum C."/>
            <person name="Ng V."/>
            <person name="Clum A."/>
            <person name="Steindorff A."/>
            <person name="Ohm R."/>
            <person name="Martin F."/>
            <person name="Silar P."/>
            <person name="Natvig D."/>
            <person name="Lalanne C."/>
            <person name="Gautier V."/>
            <person name="Ament-Velasquez S.L."/>
            <person name="Kruys A."/>
            <person name="Hutchinson M.I."/>
            <person name="Powell A.J."/>
            <person name="Barry K."/>
            <person name="Miller A.N."/>
            <person name="Grigoriev I.V."/>
            <person name="Debuchy R."/>
            <person name="Gladieux P."/>
            <person name="Thoren M.H."/>
            <person name="Johannesson H."/>
        </authorList>
    </citation>
    <scope>NUCLEOTIDE SEQUENCE</scope>
    <source>
        <strain evidence="9">CBS 606.72</strain>
    </source>
</reference>
<evidence type="ECO:0000256" key="4">
    <source>
        <dbReference type="ARBA" id="ARBA00023136"/>
    </source>
</evidence>